<name>A0A835IXB6_9MAGN</name>
<feature type="transmembrane region" description="Helical" evidence="2">
    <location>
        <begin position="185"/>
        <end position="208"/>
    </location>
</feature>
<comment type="caution">
    <text evidence="3">The sequence shown here is derived from an EMBL/GenBank/DDBJ whole genome shotgun (WGS) entry which is preliminary data.</text>
</comment>
<reference evidence="3 4" key="1">
    <citation type="submission" date="2020-10" db="EMBL/GenBank/DDBJ databases">
        <title>The Coptis chinensis genome and diversification of protoberbering-type alkaloids.</title>
        <authorList>
            <person name="Wang B."/>
            <person name="Shu S."/>
            <person name="Song C."/>
            <person name="Liu Y."/>
        </authorList>
    </citation>
    <scope>NUCLEOTIDE SEQUENCE [LARGE SCALE GENOMIC DNA]</scope>
    <source>
        <strain evidence="3">HL-2020</strain>
        <tissue evidence="3">Leaf</tissue>
    </source>
</reference>
<sequence length="340" mass="39017">MALIAHHTQASYASFPSRSNLQTKEVKPNKQFVSLKLVGRLDRINFSNRRYCLRVQTNLPLKVKHFKVSAFKGSAKNEESGGRSNASKLPKNSVKLSYVPQNEETIAESPNTEQAPISYSSGREENIAGSPAIQKLFQKWLMMLRTQSTNQASDAIFEDEPVQSGILESQSESEKQEGSTVLKAAWCYFLGLDTTVKILLLIFIPWYLAVNVVYGAEVSKELTPLWVLGPVIVALYIKMLQGLCALYVFSFKQTVRLLKSSPTYFLLVYNYVAQGKLKEEFYSRFWQPVVDVKNLNYRKLFKRKLKALEQWAVEKYLDYVESIWPYYCRTIRFLKKANLI</sequence>
<feature type="transmembrane region" description="Helical" evidence="2">
    <location>
        <begin position="228"/>
        <end position="249"/>
    </location>
</feature>
<keyword evidence="4" id="KW-1185">Reference proteome</keyword>
<dbReference type="Proteomes" id="UP000631114">
    <property type="component" value="Unassembled WGS sequence"/>
</dbReference>
<protein>
    <recommendedName>
        <fullName evidence="5">Embryo defective 2759</fullName>
    </recommendedName>
</protein>
<dbReference type="EMBL" id="JADFTS010000001">
    <property type="protein sequence ID" value="KAF9625068.1"/>
    <property type="molecule type" value="Genomic_DNA"/>
</dbReference>
<evidence type="ECO:0000313" key="3">
    <source>
        <dbReference type="EMBL" id="KAF9625068.1"/>
    </source>
</evidence>
<evidence type="ECO:0000256" key="1">
    <source>
        <dbReference type="SAM" id="MobiDB-lite"/>
    </source>
</evidence>
<keyword evidence="2" id="KW-0812">Transmembrane</keyword>
<dbReference type="PANTHER" id="PTHR48223">
    <property type="entry name" value="DEFECTIVE 2759, PUTATIVE ISOFORM 1-RELATED"/>
    <property type="match status" value="1"/>
</dbReference>
<dbReference type="PANTHER" id="PTHR48223:SF1">
    <property type="entry name" value="ABC TRANSMEMBRANE TYPE-1 DOMAIN-CONTAINING PROTEIN"/>
    <property type="match status" value="1"/>
</dbReference>
<evidence type="ECO:0008006" key="5">
    <source>
        <dbReference type="Google" id="ProtNLM"/>
    </source>
</evidence>
<proteinExistence type="predicted"/>
<evidence type="ECO:0000256" key="2">
    <source>
        <dbReference type="SAM" id="Phobius"/>
    </source>
</evidence>
<evidence type="ECO:0000313" key="4">
    <source>
        <dbReference type="Proteomes" id="UP000631114"/>
    </source>
</evidence>
<accession>A0A835IXB6</accession>
<organism evidence="3 4">
    <name type="scientific">Coptis chinensis</name>
    <dbReference type="NCBI Taxonomy" id="261450"/>
    <lineage>
        <taxon>Eukaryota</taxon>
        <taxon>Viridiplantae</taxon>
        <taxon>Streptophyta</taxon>
        <taxon>Embryophyta</taxon>
        <taxon>Tracheophyta</taxon>
        <taxon>Spermatophyta</taxon>
        <taxon>Magnoliopsida</taxon>
        <taxon>Ranunculales</taxon>
        <taxon>Ranunculaceae</taxon>
        <taxon>Coptidoideae</taxon>
        <taxon>Coptis</taxon>
    </lineage>
</organism>
<feature type="region of interest" description="Disordered" evidence="1">
    <location>
        <begin position="101"/>
        <end position="120"/>
    </location>
</feature>
<feature type="region of interest" description="Disordered" evidence="1">
    <location>
        <begin position="74"/>
        <end position="94"/>
    </location>
</feature>
<keyword evidence="2" id="KW-0472">Membrane</keyword>
<keyword evidence="2" id="KW-1133">Transmembrane helix</keyword>
<dbReference type="AlphaFoldDB" id="A0A835IXB6"/>
<gene>
    <name evidence="3" type="ORF">IFM89_017871</name>
</gene>
<dbReference type="OrthoDB" id="748739at2759"/>